<dbReference type="EMBL" id="ABWP01000035">
    <property type="protein sequence ID" value="EEA85452.1"/>
    <property type="molecule type" value="Genomic_DNA"/>
</dbReference>
<organism evidence="2 3">
    <name type="scientific">Peptacetobacter hiranonis (strain DSM 13275 / JCM 10541 / KCTC 15199 / TO-931)</name>
    <name type="common">Clostridium hiranonis</name>
    <dbReference type="NCBI Taxonomy" id="500633"/>
    <lineage>
        <taxon>Bacteria</taxon>
        <taxon>Bacillati</taxon>
        <taxon>Bacillota</taxon>
        <taxon>Clostridia</taxon>
        <taxon>Peptostreptococcales</taxon>
        <taxon>Peptostreptococcaceae</taxon>
        <taxon>Peptacetobacter</taxon>
    </lineage>
</organism>
<name>B6FYD8_PEPHT</name>
<evidence type="ECO:0000256" key="1">
    <source>
        <dbReference type="SAM" id="Coils"/>
    </source>
</evidence>
<keyword evidence="3" id="KW-1185">Reference proteome</keyword>
<comment type="caution">
    <text evidence="2">The sequence shown here is derived from an EMBL/GenBank/DDBJ whole genome shotgun (WGS) entry which is preliminary data.</text>
</comment>
<proteinExistence type="predicted"/>
<evidence type="ECO:0000313" key="3">
    <source>
        <dbReference type="Proteomes" id="UP000003178"/>
    </source>
</evidence>
<dbReference type="HOGENOM" id="CLU_1029359_0_0_9"/>
<dbReference type="RefSeq" id="WP_006439802.1">
    <property type="nucleotide sequence ID" value="NZ_DS995356.1"/>
</dbReference>
<dbReference type="STRING" id="500633.CLOHIR_00890"/>
<reference evidence="2 3" key="2">
    <citation type="submission" date="2008-10" db="EMBL/GenBank/DDBJ databases">
        <title>Draft genome sequence of Clostridium hiranonis (DSM 13275).</title>
        <authorList>
            <person name="Sudarsanam P."/>
            <person name="Ley R."/>
            <person name="Guruge J."/>
            <person name="Turnbaugh P.J."/>
            <person name="Mahowald M."/>
            <person name="Liep D."/>
            <person name="Gordon J."/>
        </authorList>
    </citation>
    <scope>NUCLEOTIDE SEQUENCE [LARGE SCALE GENOMIC DNA]</scope>
    <source>
        <strain evidence="2 3">DSM 13275</strain>
    </source>
</reference>
<keyword evidence="1" id="KW-0175">Coiled coil</keyword>
<gene>
    <name evidence="2" type="ORF">CLOHIR_00890</name>
</gene>
<dbReference type="AlphaFoldDB" id="B6FYD8"/>
<evidence type="ECO:0000313" key="2">
    <source>
        <dbReference type="EMBL" id="EEA85452.1"/>
    </source>
</evidence>
<sequence length="270" mass="32190">MNVLNIDRIINLRKEYQSVKEDFAEAVLDRAENVIKKEVLIKSTYQSHFGMYELAILKTEVDRRMLLRKLELANEYMKANKDIDEDKIREIAESEQLGLLEIIENKKSRIQKANDFLKRDRLNTREKERMKDSMKLLTLKLHPVLNKKSDEKSIMILERALDAFIDDNYGKMRMLENILDASCEKEENLDEKTMVKEIERIRRAIADEVMQAALERREKVFEMEDLVFNLKKVEEQKEALKNELKIEQQARDDLKYKLDLLEKIYNFNVE</sequence>
<dbReference type="Proteomes" id="UP000003178">
    <property type="component" value="Unassembled WGS sequence"/>
</dbReference>
<feature type="coiled-coil region" evidence="1">
    <location>
        <begin position="223"/>
        <end position="257"/>
    </location>
</feature>
<reference evidence="2 3" key="1">
    <citation type="submission" date="2008-09" db="EMBL/GenBank/DDBJ databases">
        <authorList>
            <person name="Fulton L."/>
            <person name="Clifton S."/>
            <person name="Fulton B."/>
            <person name="Xu J."/>
            <person name="Minx P."/>
            <person name="Pepin K.H."/>
            <person name="Johnson M."/>
            <person name="Thiruvilangam P."/>
            <person name="Bhonagiri V."/>
            <person name="Nash W.E."/>
            <person name="Mardis E.R."/>
            <person name="Wilson R.K."/>
        </authorList>
    </citation>
    <scope>NUCLEOTIDE SEQUENCE [LARGE SCALE GENOMIC DNA]</scope>
    <source>
        <strain evidence="2 3">DSM 13275</strain>
    </source>
</reference>
<protein>
    <submittedName>
        <fullName evidence="2">Uncharacterized protein</fullName>
    </submittedName>
</protein>
<accession>B6FYD8</accession>